<dbReference type="PROSITE" id="PS50002">
    <property type="entry name" value="SH3"/>
    <property type="match status" value="1"/>
</dbReference>
<name>A0ABN9RN12_9DINO</name>
<feature type="region of interest" description="Disordered" evidence="4">
    <location>
        <begin position="536"/>
        <end position="584"/>
    </location>
</feature>
<dbReference type="InterPro" id="IPR001452">
    <property type="entry name" value="SH3_domain"/>
</dbReference>
<evidence type="ECO:0000313" key="6">
    <source>
        <dbReference type="EMBL" id="CAK0820562.1"/>
    </source>
</evidence>
<keyword evidence="7" id="KW-1185">Reference proteome</keyword>
<feature type="region of interest" description="Disordered" evidence="4">
    <location>
        <begin position="247"/>
        <end position="310"/>
    </location>
</feature>
<dbReference type="Gene3D" id="2.30.30.40">
    <property type="entry name" value="SH3 Domains"/>
    <property type="match status" value="1"/>
</dbReference>
<evidence type="ECO:0000256" key="3">
    <source>
        <dbReference type="SAM" id="Coils"/>
    </source>
</evidence>
<dbReference type="Proteomes" id="UP001189429">
    <property type="component" value="Unassembled WGS sequence"/>
</dbReference>
<reference evidence="6" key="1">
    <citation type="submission" date="2023-10" db="EMBL/GenBank/DDBJ databases">
        <authorList>
            <person name="Chen Y."/>
            <person name="Shah S."/>
            <person name="Dougan E. K."/>
            <person name="Thang M."/>
            <person name="Chan C."/>
        </authorList>
    </citation>
    <scope>NUCLEOTIDE SEQUENCE [LARGE SCALE GENOMIC DNA]</scope>
</reference>
<evidence type="ECO:0000313" key="7">
    <source>
        <dbReference type="Proteomes" id="UP001189429"/>
    </source>
</evidence>
<protein>
    <recommendedName>
        <fullName evidence="5">SH3 domain-containing protein</fullName>
    </recommendedName>
</protein>
<evidence type="ECO:0000256" key="2">
    <source>
        <dbReference type="PROSITE-ProRule" id="PRU00192"/>
    </source>
</evidence>
<gene>
    <name evidence="6" type="ORF">PCOR1329_LOCUS22190</name>
</gene>
<dbReference type="SMART" id="SM00326">
    <property type="entry name" value="SH3"/>
    <property type="match status" value="1"/>
</dbReference>
<accession>A0ABN9RN12</accession>
<comment type="caution">
    <text evidence="6">The sequence shown here is derived from an EMBL/GenBank/DDBJ whole genome shotgun (WGS) entry which is preliminary data.</text>
</comment>
<dbReference type="PANTHER" id="PTHR23159">
    <property type="entry name" value="CENTROSOMAL PROTEIN 2"/>
    <property type="match status" value="1"/>
</dbReference>
<proteinExistence type="predicted"/>
<feature type="compositionally biased region" description="Basic and acidic residues" evidence="4">
    <location>
        <begin position="247"/>
        <end position="256"/>
    </location>
</feature>
<keyword evidence="1 2" id="KW-0728">SH3 domain</keyword>
<feature type="region of interest" description="Disordered" evidence="4">
    <location>
        <begin position="420"/>
        <end position="465"/>
    </location>
</feature>
<evidence type="ECO:0000256" key="4">
    <source>
        <dbReference type="SAM" id="MobiDB-lite"/>
    </source>
</evidence>
<feature type="region of interest" description="Disordered" evidence="4">
    <location>
        <begin position="345"/>
        <end position="402"/>
    </location>
</feature>
<organism evidence="6 7">
    <name type="scientific">Prorocentrum cordatum</name>
    <dbReference type="NCBI Taxonomy" id="2364126"/>
    <lineage>
        <taxon>Eukaryota</taxon>
        <taxon>Sar</taxon>
        <taxon>Alveolata</taxon>
        <taxon>Dinophyceae</taxon>
        <taxon>Prorocentrales</taxon>
        <taxon>Prorocentraceae</taxon>
        <taxon>Prorocentrum</taxon>
    </lineage>
</organism>
<dbReference type="CDD" id="cd00174">
    <property type="entry name" value="SH3"/>
    <property type="match status" value="1"/>
</dbReference>
<dbReference type="Pfam" id="PF07653">
    <property type="entry name" value="SH3_2"/>
    <property type="match status" value="1"/>
</dbReference>
<sequence>MEPTEGAAEFFEEENYVGKSVALKEHVATDGDQLDLQVGDVVYVLEQDWESGWWGGHKEGEENTGWFPGTALRLPLEPVGARPAPAAAEGSDAAPGAAAGGAPPAAAGSSGPLAPAGDHCWSVPAAAGRAAACDEGYMRDGRMVASPQGPRTPGAGAPAQGAAAVALVLAGPAAGPGAPAEGPQAEVARLRAEVVGLQGELQQLRRQSSADQGRLRELEQLLSDQEQQLKNRASAQTSLSTEASVLREKLESEKRKSQAQIAANDQMRQRYEEKLREKTEDNRRDKEAARKSIQAEQQKAQAEQHRAGELERQLAEAREEVELLRRERQAVKAEPDVSRRLFDAHADRQRAAPPPAAEPPAATRGRALPKPAEQQAPRQSPLRPRPWLGHARSTENLVTEEGPRRGCVLEKVSIFEERCRSQTPRGRDLAESPGEEWRPARRTSPAPAPGCPTGRRGSVRSCTARPETMRARRSFSWACPPSTGQPLRHPRCRLWCSCQRGRWRYRPRGGILARAATRFLRPDILLRLASMQSALCHARPPSPTSRCRSRSRSSRASPAGEATGLPPASSQGGGVSIRRGERRPAVGLRMFPARTLHDRRGGRQLQRFHAICHAGRRMCRFATPRLHIDCANAVTHRTPAIDGTDVVLAMSDPVPRRKRMYI</sequence>
<feature type="domain" description="SH3" evidence="5">
    <location>
        <begin position="15"/>
        <end position="77"/>
    </location>
</feature>
<feature type="compositionally biased region" description="Basic and acidic residues" evidence="4">
    <location>
        <begin position="267"/>
        <end position="290"/>
    </location>
</feature>
<dbReference type="InterPro" id="IPR036028">
    <property type="entry name" value="SH3-like_dom_sf"/>
</dbReference>
<keyword evidence="3" id="KW-0175">Coiled coil</keyword>
<dbReference type="EMBL" id="CAUYUJ010007380">
    <property type="protein sequence ID" value="CAK0820562.1"/>
    <property type="molecule type" value="Genomic_DNA"/>
</dbReference>
<evidence type="ECO:0000256" key="1">
    <source>
        <dbReference type="ARBA" id="ARBA00022443"/>
    </source>
</evidence>
<feature type="region of interest" description="Disordered" evidence="4">
    <location>
        <begin position="81"/>
        <end position="115"/>
    </location>
</feature>
<dbReference type="PANTHER" id="PTHR23159:SF60">
    <property type="entry name" value="SPINDLE ASSEMBLY ABNORMAL PROTEIN 4"/>
    <property type="match status" value="1"/>
</dbReference>
<evidence type="ECO:0000259" key="5">
    <source>
        <dbReference type="PROSITE" id="PS50002"/>
    </source>
</evidence>
<feature type="compositionally biased region" description="Basic and acidic residues" evidence="4">
    <location>
        <begin position="420"/>
        <end position="439"/>
    </location>
</feature>
<feature type="coiled-coil region" evidence="3">
    <location>
        <begin position="187"/>
        <end position="235"/>
    </location>
</feature>
<dbReference type="SUPFAM" id="SSF50044">
    <property type="entry name" value="SH3-domain"/>
    <property type="match status" value="1"/>
</dbReference>